<feature type="transmembrane region" description="Helical" evidence="7">
    <location>
        <begin position="12"/>
        <end position="35"/>
    </location>
</feature>
<evidence type="ECO:0000256" key="6">
    <source>
        <dbReference type="ARBA" id="ARBA00023136"/>
    </source>
</evidence>
<dbReference type="Proteomes" id="UP001269819">
    <property type="component" value="Unassembled WGS sequence"/>
</dbReference>
<evidence type="ECO:0000313" key="9">
    <source>
        <dbReference type="EMBL" id="MDV2079716.1"/>
    </source>
</evidence>
<feature type="transmembrane region" description="Helical" evidence="7">
    <location>
        <begin position="55"/>
        <end position="78"/>
    </location>
</feature>
<comment type="subcellular location">
    <subcellularLocation>
        <location evidence="1">Membrane</location>
        <topology evidence="1">Multi-pass membrane protein</topology>
    </subcellularLocation>
</comment>
<keyword evidence="3" id="KW-0808">Transferase</keyword>
<organism evidence="9 10">
    <name type="scientific">Marinobacter xestospongiae</name>
    <dbReference type="NCBI Taxonomy" id="994319"/>
    <lineage>
        <taxon>Bacteria</taxon>
        <taxon>Pseudomonadati</taxon>
        <taxon>Pseudomonadota</taxon>
        <taxon>Gammaproteobacteria</taxon>
        <taxon>Pseudomonadales</taxon>
        <taxon>Marinobacteraceae</taxon>
        <taxon>Marinobacter</taxon>
    </lineage>
</organism>
<evidence type="ECO:0000313" key="10">
    <source>
        <dbReference type="Proteomes" id="UP001269819"/>
    </source>
</evidence>
<keyword evidence="6 7" id="KW-0472">Membrane</keyword>
<dbReference type="NCBIfam" id="TIGR03025">
    <property type="entry name" value="EPS_sugtrans"/>
    <property type="match status" value="1"/>
</dbReference>
<keyword evidence="10" id="KW-1185">Reference proteome</keyword>
<dbReference type="EMBL" id="JAWIIJ010000009">
    <property type="protein sequence ID" value="MDV2079716.1"/>
    <property type="molecule type" value="Genomic_DNA"/>
</dbReference>
<evidence type="ECO:0000256" key="2">
    <source>
        <dbReference type="ARBA" id="ARBA00006464"/>
    </source>
</evidence>
<keyword evidence="5 7" id="KW-1133">Transmembrane helix</keyword>
<name>A0ABU3W134_9GAMM</name>
<feature type="domain" description="Bacterial sugar transferase" evidence="8">
    <location>
        <begin position="282"/>
        <end position="465"/>
    </location>
</feature>
<comment type="caution">
    <text evidence="9">The sequence shown here is derived from an EMBL/GenBank/DDBJ whole genome shotgun (WGS) entry which is preliminary data.</text>
</comment>
<proteinExistence type="inferred from homology"/>
<dbReference type="InterPro" id="IPR003362">
    <property type="entry name" value="Bact_transf"/>
</dbReference>
<dbReference type="InterPro" id="IPR017475">
    <property type="entry name" value="EPS_sugar_tfrase"/>
</dbReference>
<keyword evidence="4 7" id="KW-0812">Transmembrane</keyword>
<feature type="transmembrane region" description="Helical" evidence="7">
    <location>
        <begin position="285"/>
        <end position="310"/>
    </location>
</feature>
<evidence type="ECO:0000256" key="7">
    <source>
        <dbReference type="SAM" id="Phobius"/>
    </source>
</evidence>
<evidence type="ECO:0000256" key="5">
    <source>
        <dbReference type="ARBA" id="ARBA00022989"/>
    </source>
</evidence>
<sequence length="471" mass="53396">MFSVSYIRFRKHYLHIPYLVLAVLEFGLLYVIFSLQSLLFGLFDIGYASVSVGPLASLLFAFILSCGTLAMGGYFAMVHETFSSLFFRTLVAYCFVGGIGLTLLYVVFPDADPGSTNLLWVVLMASAAVIALRLVFLRIVDSEQLVRRVVIFGSGEYAGALMDEYQQNLRFLGVRIVGCIPDSQTSTVDEAHLLNVPNDFYRYCREHRISEIVVAQQERRRTEGAWSLLQEMMECKLRGIAVTSAVDFYERELKKAKLDLVHPSWIVFSEGFKGSKSRAFAKRCLDLAVSLSLLVVMLPFIVLTALAVFLETGRPVLYSQTRVGLLGQEFRIYKFRSMRQDAEKDGKARWASANDSRVTRVGAFIRNTRLDELPQIYNVIRGEMSIVGPRPERPEFVTELKTKVPFYDTRHYVKPGLMGWAQLKYPYGASIEDARGKLEYDLYYSKNHSLLMDLLIMIQTVEVVLLGKGVR</sequence>
<dbReference type="Pfam" id="PF13727">
    <property type="entry name" value="CoA_binding_3"/>
    <property type="match status" value="1"/>
</dbReference>
<evidence type="ECO:0000256" key="1">
    <source>
        <dbReference type="ARBA" id="ARBA00004141"/>
    </source>
</evidence>
<evidence type="ECO:0000259" key="8">
    <source>
        <dbReference type="Pfam" id="PF02397"/>
    </source>
</evidence>
<reference evidence="9 10" key="1">
    <citation type="submission" date="2023-10" db="EMBL/GenBank/DDBJ databases">
        <title>Characteristics and mechanism of a salt-tolerant marine origin heterotrophic nitrifying- aerobic denitrifying bacteria Marinobacter xestospongiae HN1.</title>
        <authorList>
            <person name="Qi R."/>
        </authorList>
    </citation>
    <scope>NUCLEOTIDE SEQUENCE [LARGE SCALE GENOMIC DNA]</scope>
    <source>
        <strain evidence="9 10">HN1</strain>
    </source>
</reference>
<comment type="similarity">
    <text evidence="2">Belongs to the bacterial sugar transferase family.</text>
</comment>
<protein>
    <submittedName>
        <fullName evidence="9">TIGR03013 family PEP-CTERM/XrtA system glycosyltransferase</fullName>
    </submittedName>
</protein>
<dbReference type="RefSeq" id="WP_227171237.1">
    <property type="nucleotide sequence ID" value="NZ_JAWIIJ010000009.1"/>
</dbReference>
<accession>A0ABU3W134</accession>
<evidence type="ECO:0000256" key="4">
    <source>
        <dbReference type="ARBA" id="ARBA00022692"/>
    </source>
</evidence>
<evidence type="ECO:0000256" key="3">
    <source>
        <dbReference type="ARBA" id="ARBA00022679"/>
    </source>
</evidence>
<feature type="transmembrane region" description="Helical" evidence="7">
    <location>
        <begin position="90"/>
        <end position="108"/>
    </location>
</feature>
<dbReference type="PANTHER" id="PTHR30576">
    <property type="entry name" value="COLANIC BIOSYNTHESIS UDP-GLUCOSE LIPID CARRIER TRANSFERASE"/>
    <property type="match status" value="1"/>
</dbReference>
<dbReference type="NCBIfam" id="TIGR03013">
    <property type="entry name" value="EpsB_2"/>
    <property type="match status" value="1"/>
</dbReference>
<gene>
    <name evidence="9" type="ORF">RYS15_13585</name>
</gene>
<feature type="transmembrane region" description="Helical" evidence="7">
    <location>
        <begin position="120"/>
        <end position="140"/>
    </location>
</feature>
<dbReference type="PANTHER" id="PTHR30576:SF21">
    <property type="entry name" value="UDP-GLUCOSE:UNDECAPRENYL-PHOSPHATE GLUCOSE-1-PHOSPHATE TRANSFERASE"/>
    <property type="match status" value="1"/>
</dbReference>
<dbReference type="Pfam" id="PF02397">
    <property type="entry name" value="Bac_transf"/>
    <property type="match status" value="1"/>
</dbReference>
<dbReference type="InterPro" id="IPR017464">
    <property type="entry name" value="Sugar_tfrase_EpsB_2"/>
</dbReference>
<dbReference type="Gene3D" id="3.40.50.720">
    <property type="entry name" value="NAD(P)-binding Rossmann-like Domain"/>
    <property type="match status" value="1"/>
</dbReference>